<gene>
    <name evidence="11" type="ORF">OXH18_19490</name>
</gene>
<feature type="transmembrane region" description="Helical" evidence="7">
    <location>
        <begin position="478"/>
        <end position="500"/>
    </location>
</feature>
<dbReference type="Pfam" id="PF01773">
    <property type="entry name" value="Nucleos_tra2_N"/>
    <property type="match status" value="1"/>
</dbReference>
<dbReference type="GO" id="GO:0005886">
    <property type="term" value="C:plasma membrane"/>
    <property type="evidence" value="ECO:0007669"/>
    <property type="project" value="UniProtKB-SubCell"/>
</dbReference>
<dbReference type="KEGG" id="tsin:OXH18_19490"/>
<proteinExistence type="inferred from homology"/>
<evidence type="ECO:0000259" key="8">
    <source>
        <dbReference type="Pfam" id="PF01773"/>
    </source>
</evidence>
<feature type="transmembrane region" description="Helical" evidence="7">
    <location>
        <begin position="28"/>
        <end position="48"/>
    </location>
</feature>
<evidence type="ECO:0000256" key="3">
    <source>
        <dbReference type="ARBA" id="ARBA00022475"/>
    </source>
</evidence>
<feature type="domain" description="Concentrative nucleoside transporter C-terminal" evidence="9">
    <location>
        <begin position="235"/>
        <end position="494"/>
    </location>
</feature>
<feature type="transmembrane region" description="Helical" evidence="7">
    <location>
        <begin position="228"/>
        <end position="250"/>
    </location>
</feature>
<feature type="transmembrane region" description="Helical" evidence="7">
    <location>
        <begin position="439"/>
        <end position="466"/>
    </location>
</feature>
<evidence type="ECO:0000256" key="4">
    <source>
        <dbReference type="ARBA" id="ARBA00022692"/>
    </source>
</evidence>
<dbReference type="InterPro" id="IPR008276">
    <property type="entry name" value="C_nuclsd_transpt"/>
</dbReference>
<name>A0A9E8ZA26_9CYAN</name>
<dbReference type="InterPro" id="IPR002668">
    <property type="entry name" value="CNT_N_dom"/>
</dbReference>
<evidence type="ECO:0000256" key="6">
    <source>
        <dbReference type="ARBA" id="ARBA00023136"/>
    </source>
</evidence>
<evidence type="ECO:0000259" key="10">
    <source>
        <dbReference type="Pfam" id="PF07670"/>
    </source>
</evidence>
<keyword evidence="5 7" id="KW-1133">Transmembrane helix</keyword>
<comment type="subcellular location">
    <subcellularLocation>
        <location evidence="1">Cell membrane</location>
        <topology evidence="1">Multi-pass membrane protein</topology>
    </subcellularLocation>
</comment>
<dbReference type="InterPro" id="IPR011642">
    <property type="entry name" value="Gate_dom"/>
</dbReference>
<dbReference type="GO" id="GO:0005337">
    <property type="term" value="F:nucleoside transmembrane transporter activity"/>
    <property type="evidence" value="ECO:0007669"/>
    <property type="project" value="InterPro"/>
</dbReference>
<accession>A0A9E8ZA26</accession>
<sequence>MISLIGIFGLCAIAWLFSENRDPKYFPWRVVMLGLLFQFAIGFVVFVLPQLIPQVRDLLIGLGSFLNLVFEAADAGARFVFGRNLVPFPGQDTFFLSPLPPGTDSCTADSAGQVVPGFCGIRLGYIYAFRALPAIIFVSGLVALLYRLGVIQGLVRLFAALFHRSMHLSGAESLSGVTNIFLGIEAAIVIKPYLPRMTRSELCAVLACCFGTATSATLPAYVGLLQPIFPNVSVHLIAASIMAIPACFLLSKILVPETAQPSADWKAKPVVTESAWIDRPDRSTFVTEPVAEPMDTTIDTTTVDLPDATIPEISIRQPTPTEAAIEGAIEGVKIAAAIVAGLIMVLGLTYFVVQLANWLATLPNPVGGWFRLVSLPNILGALSLPFTVLTGVSLRWEELWQCSLLLGRRLLETAIVPYQSVTVSVISGSNTFSDRAVLLLSYALSGFAHLAYWGIVVGGVFALLPWRRKEVIGLCWKALLAGALATYMIACVAGFFDGIFGTSTLNLLGKS</sequence>
<protein>
    <submittedName>
        <fullName evidence="11">Nucleoside:proton symporter</fullName>
    </submittedName>
</protein>
<dbReference type="AlphaFoldDB" id="A0A9E8ZA26"/>
<dbReference type="InterPro" id="IPR011657">
    <property type="entry name" value="CNT_C_dom"/>
</dbReference>
<feature type="transmembrane region" description="Helical" evidence="7">
    <location>
        <begin position="334"/>
        <end position="353"/>
    </location>
</feature>
<dbReference type="GO" id="GO:0015293">
    <property type="term" value="F:symporter activity"/>
    <property type="evidence" value="ECO:0007669"/>
    <property type="project" value="TreeGrafter"/>
</dbReference>
<reference evidence="11" key="1">
    <citation type="submission" date="2022-12" db="EMBL/GenBank/DDBJ databases">
        <title>Polyphasic identification of a Novel Hot-Spring Cyanobacterium Ocullathermofonsia sinensis gen nov. sp. nov. and Genomic Insights on its Adaptations to the Thermal Habitat.</title>
        <authorList>
            <person name="Daroch M."/>
            <person name="Tang J."/>
            <person name="Jiang Y."/>
        </authorList>
    </citation>
    <scope>NUCLEOTIDE SEQUENCE</scope>
    <source>
        <strain evidence="11">PKUAC-SCTA174</strain>
    </source>
</reference>
<dbReference type="EMBL" id="CP113797">
    <property type="protein sequence ID" value="WAL59335.1"/>
    <property type="molecule type" value="Genomic_DNA"/>
</dbReference>
<feature type="transmembrane region" description="Helical" evidence="7">
    <location>
        <begin position="202"/>
        <end position="222"/>
    </location>
</feature>
<keyword evidence="3" id="KW-1003">Cell membrane</keyword>
<evidence type="ECO:0000256" key="2">
    <source>
        <dbReference type="ARBA" id="ARBA00009033"/>
    </source>
</evidence>
<evidence type="ECO:0000313" key="12">
    <source>
        <dbReference type="Proteomes" id="UP001163152"/>
    </source>
</evidence>
<dbReference type="PANTHER" id="PTHR10590">
    <property type="entry name" value="SODIUM/NUCLEOSIDE COTRANSPORTER"/>
    <property type="match status" value="1"/>
</dbReference>
<feature type="transmembrane region" description="Helical" evidence="7">
    <location>
        <begin position="127"/>
        <end position="148"/>
    </location>
</feature>
<evidence type="ECO:0000313" key="11">
    <source>
        <dbReference type="EMBL" id="WAL59335.1"/>
    </source>
</evidence>
<dbReference type="Pfam" id="PF07670">
    <property type="entry name" value="Gate"/>
    <property type="match status" value="1"/>
</dbReference>
<evidence type="ECO:0000259" key="9">
    <source>
        <dbReference type="Pfam" id="PF07662"/>
    </source>
</evidence>
<dbReference type="RefSeq" id="WP_268609131.1">
    <property type="nucleotide sequence ID" value="NZ_CP113797.1"/>
</dbReference>
<evidence type="ECO:0000256" key="1">
    <source>
        <dbReference type="ARBA" id="ARBA00004651"/>
    </source>
</evidence>
<keyword evidence="4 7" id="KW-0812">Transmembrane</keyword>
<dbReference type="Pfam" id="PF07662">
    <property type="entry name" value="Nucleos_tra2_C"/>
    <property type="match status" value="1"/>
</dbReference>
<keyword evidence="6 7" id="KW-0472">Membrane</keyword>
<keyword evidence="12" id="KW-1185">Reference proteome</keyword>
<dbReference type="Proteomes" id="UP001163152">
    <property type="component" value="Chromosome"/>
</dbReference>
<feature type="transmembrane region" description="Helical" evidence="7">
    <location>
        <begin position="168"/>
        <end position="190"/>
    </location>
</feature>
<comment type="similarity">
    <text evidence="2">Belongs to the concentrative nucleoside transporter (CNT) (TC 2.A.41) family.</text>
</comment>
<feature type="domain" description="Nucleoside transporter/FeoB GTPase Gate" evidence="10">
    <location>
        <begin position="128"/>
        <end position="225"/>
    </location>
</feature>
<organism evidence="11 12">
    <name type="scientific">Thermocoleostomius sinensis A174</name>
    <dbReference type="NCBI Taxonomy" id="2016057"/>
    <lineage>
        <taxon>Bacteria</taxon>
        <taxon>Bacillati</taxon>
        <taxon>Cyanobacteriota</taxon>
        <taxon>Cyanophyceae</taxon>
        <taxon>Oculatellales</taxon>
        <taxon>Oculatellaceae</taxon>
        <taxon>Thermocoleostomius</taxon>
    </lineage>
</organism>
<dbReference type="PANTHER" id="PTHR10590:SF4">
    <property type="entry name" value="SOLUTE CARRIER FAMILY 28 MEMBER 3"/>
    <property type="match status" value="1"/>
</dbReference>
<evidence type="ECO:0000256" key="7">
    <source>
        <dbReference type="SAM" id="Phobius"/>
    </source>
</evidence>
<feature type="domain" description="Concentrative nucleoside transporter N-terminal" evidence="8">
    <location>
        <begin position="5"/>
        <end position="83"/>
    </location>
</feature>
<evidence type="ECO:0000256" key="5">
    <source>
        <dbReference type="ARBA" id="ARBA00022989"/>
    </source>
</evidence>